<dbReference type="OrthoDB" id="6617942at2759"/>
<protein>
    <submittedName>
        <fullName evidence="1">Uncharacterized protein</fullName>
    </submittedName>
</protein>
<reference evidence="1 2" key="1">
    <citation type="journal article" date="2019" name="Sci. Rep.">
        <title>Orb-weaving spider Araneus ventricosus genome elucidates the spidroin gene catalogue.</title>
        <authorList>
            <person name="Kono N."/>
            <person name="Nakamura H."/>
            <person name="Ohtoshi R."/>
            <person name="Moran D.A.P."/>
            <person name="Shinohara A."/>
            <person name="Yoshida Y."/>
            <person name="Fujiwara M."/>
            <person name="Mori M."/>
            <person name="Tomita M."/>
            <person name="Arakawa K."/>
        </authorList>
    </citation>
    <scope>NUCLEOTIDE SEQUENCE [LARGE SCALE GENOMIC DNA]</scope>
</reference>
<gene>
    <name evidence="1" type="ORF">AVEN_91978_1</name>
</gene>
<keyword evidence="2" id="KW-1185">Reference proteome</keyword>
<accession>A0A4Y2LQI7</accession>
<dbReference type="AlphaFoldDB" id="A0A4Y2LQI7"/>
<proteinExistence type="predicted"/>
<comment type="caution">
    <text evidence="1">The sequence shown here is derived from an EMBL/GenBank/DDBJ whole genome shotgun (WGS) entry which is preliminary data.</text>
</comment>
<dbReference type="Proteomes" id="UP000499080">
    <property type="component" value="Unassembled WGS sequence"/>
</dbReference>
<name>A0A4Y2LQI7_ARAVE</name>
<sequence length="190" mass="21540">MEVLRGIYFDGRKDKTLVMEKTEDGHLHRRCNIEEHLSILQEPVVRCDGTAVNTGHIGGVICLIEREIARPLQWVVCQLHSNELPLRHLIEYLDGPTTGPQGFSGPIGKMLSNCKHLPINETLFYKCLGNFPIIENKMSAIILVRTKNTYGIFVWLLLQATAHQTLLIKTLENCHMQDGSQLPTDCFDFT</sequence>
<dbReference type="EMBL" id="BGPR01119902">
    <property type="protein sequence ID" value="GBN17085.1"/>
    <property type="molecule type" value="Genomic_DNA"/>
</dbReference>
<evidence type="ECO:0000313" key="2">
    <source>
        <dbReference type="Proteomes" id="UP000499080"/>
    </source>
</evidence>
<evidence type="ECO:0000313" key="1">
    <source>
        <dbReference type="EMBL" id="GBN17085.1"/>
    </source>
</evidence>
<organism evidence="1 2">
    <name type="scientific">Araneus ventricosus</name>
    <name type="common">Orbweaver spider</name>
    <name type="synonym">Epeira ventricosa</name>
    <dbReference type="NCBI Taxonomy" id="182803"/>
    <lineage>
        <taxon>Eukaryota</taxon>
        <taxon>Metazoa</taxon>
        <taxon>Ecdysozoa</taxon>
        <taxon>Arthropoda</taxon>
        <taxon>Chelicerata</taxon>
        <taxon>Arachnida</taxon>
        <taxon>Araneae</taxon>
        <taxon>Araneomorphae</taxon>
        <taxon>Entelegynae</taxon>
        <taxon>Araneoidea</taxon>
        <taxon>Araneidae</taxon>
        <taxon>Araneus</taxon>
    </lineage>
</organism>